<evidence type="ECO:0000256" key="1">
    <source>
        <dbReference type="SAM" id="Phobius"/>
    </source>
</evidence>
<reference evidence="3" key="1">
    <citation type="submission" date="2025-08" db="UniProtKB">
        <authorList>
            <consortium name="RefSeq"/>
        </authorList>
    </citation>
    <scope>IDENTIFICATION</scope>
</reference>
<feature type="transmembrane region" description="Helical" evidence="1">
    <location>
        <begin position="432"/>
        <end position="452"/>
    </location>
</feature>
<feature type="transmembrane region" description="Helical" evidence="1">
    <location>
        <begin position="493"/>
        <end position="514"/>
    </location>
</feature>
<dbReference type="Proteomes" id="UP000694920">
    <property type="component" value="Unplaced"/>
</dbReference>
<feature type="transmembrane region" description="Helical" evidence="1">
    <location>
        <begin position="526"/>
        <end position="547"/>
    </location>
</feature>
<proteinExistence type="predicted"/>
<keyword evidence="2" id="KW-1185">Reference proteome</keyword>
<feature type="transmembrane region" description="Helical" evidence="1">
    <location>
        <begin position="121"/>
        <end position="142"/>
    </location>
</feature>
<protein>
    <submittedName>
        <fullName evidence="3">Heparan-alpha-glucosaminide N-acetyltransferase</fullName>
    </submittedName>
</protein>
<feature type="transmembrane region" description="Helical" evidence="1">
    <location>
        <begin position="271"/>
        <end position="294"/>
    </location>
</feature>
<sequence length="556" mass="62260">MDTNTCTYDELRYDRACVGLRSNFETAETFLYSLSSDCESCPYGRIASISKSNNQSVRFDTTYKSFWRVIETDGESEYISASDKSGIVCELSPNVGQFGLYELTVNNGSCDFTTIQEPSNLYTSLVVVLGALLCISFGSSLLRTGVVALVKRFRRDNTEPPPDKTSTKRRINSIDTFRGISILFMIFVNDGAGGYAILEHVTWNGLFVGDFVFPCFVWVMGVCIPISLSSQLSHGVSRLSLCCAILKRSVLLFLIGLSLNTLGTDAQLENIRILGVLQRFSIVYLVVALTFALLNRRKPLELENLFLRRISEILALLPQWLIILAILAAHCVITFHLPVPNCPTGYLGPGGRHEDGKYFNCTGGATGYIDKIVLGIDHIYQWPTSSTVYGSGPFDPEGILGCLTTIFQAFLGVQAGMILRYYKNWKDRVARWLLWAAICGTLGAILHFNDFIPANKNLWSLSFVLLTTCFAFLLLTGCYVLIDVTEVWRGGPFRIPGMNALAMYFGHQLCYQIFPFHWRYGLMNTHFSLLIEAVWGAALWTLVAYILHHKRIYITL</sequence>
<name>A0AAJ7FSU4_CEPCN</name>
<feature type="transmembrane region" description="Helical" evidence="1">
    <location>
        <begin position="458"/>
        <end position="481"/>
    </location>
</feature>
<keyword evidence="1" id="KW-0472">Membrane</keyword>
<dbReference type="KEGG" id="ccin:107273128"/>
<dbReference type="GeneID" id="107273128"/>
<evidence type="ECO:0000313" key="2">
    <source>
        <dbReference type="Proteomes" id="UP000694920"/>
    </source>
</evidence>
<evidence type="ECO:0000313" key="3">
    <source>
        <dbReference type="RefSeq" id="XP_015606463.1"/>
    </source>
</evidence>
<gene>
    <name evidence="3" type="primary">LOC107273128</name>
</gene>
<dbReference type="PANTHER" id="PTHR31061:SF24">
    <property type="entry name" value="LD22376P"/>
    <property type="match status" value="1"/>
</dbReference>
<feature type="transmembrane region" description="Helical" evidence="1">
    <location>
        <begin position="398"/>
        <end position="420"/>
    </location>
</feature>
<dbReference type="PANTHER" id="PTHR31061">
    <property type="entry name" value="LD22376P"/>
    <property type="match status" value="1"/>
</dbReference>
<organism evidence="2 3">
    <name type="scientific">Cephus cinctus</name>
    <name type="common">Wheat stem sawfly</name>
    <dbReference type="NCBI Taxonomy" id="211228"/>
    <lineage>
        <taxon>Eukaryota</taxon>
        <taxon>Metazoa</taxon>
        <taxon>Ecdysozoa</taxon>
        <taxon>Arthropoda</taxon>
        <taxon>Hexapoda</taxon>
        <taxon>Insecta</taxon>
        <taxon>Pterygota</taxon>
        <taxon>Neoptera</taxon>
        <taxon>Endopterygota</taxon>
        <taxon>Hymenoptera</taxon>
        <taxon>Cephoidea</taxon>
        <taxon>Cephidae</taxon>
        <taxon>Cephus</taxon>
    </lineage>
</organism>
<keyword evidence="1" id="KW-0812">Transmembrane</keyword>
<feature type="transmembrane region" description="Helical" evidence="1">
    <location>
        <begin position="314"/>
        <end position="337"/>
    </location>
</feature>
<dbReference type="AlphaFoldDB" id="A0AAJ7FSU4"/>
<keyword evidence="1" id="KW-1133">Transmembrane helix</keyword>
<feature type="transmembrane region" description="Helical" evidence="1">
    <location>
        <begin position="239"/>
        <end position="259"/>
    </location>
</feature>
<feature type="transmembrane region" description="Helical" evidence="1">
    <location>
        <begin position="177"/>
        <end position="198"/>
    </location>
</feature>
<accession>A0AAJ7FSU4</accession>
<feature type="transmembrane region" description="Helical" evidence="1">
    <location>
        <begin position="204"/>
        <end position="227"/>
    </location>
</feature>
<dbReference type="RefSeq" id="XP_015606463.1">
    <property type="nucleotide sequence ID" value="XM_015750977.2"/>
</dbReference>